<dbReference type="Pfam" id="PF19160">
    <property type="entry name" value="SPARK"/>
    <property type="match status" value="1"/>
</dbReference>
<dbReference type="InterPro" id="IPR043891">
    <property type="entry name" value="SPARK"/>
</dbReference>
<feature type="domain" description="Protein kinase" evidence="2">
    <location>
        <begin position="565"/>
        <end position="833"/>
    </location>
</feature>
<dbReference type="AlphaFoldDB" id="A0AA39SDA5"/>
<dbReference type="PROSITE" id="PS50011">
    <property type="entry name" value="PROTEIN_KINASE_DOM"/>
    <property type="match status" value="1"/>
</dbReference>
<dbReference type="GO" id="GO:0005524">
    <property type="term" value="F:ATP binding"/>
    <property type="evidence" value="ECO:0007669"/>
    <property type="project" value="InterPro"/>
</dbReference>
<dbReference type="SUPFAM" id="SSF56112">
    <property type="entry name" value="Protein kinase-like (PK-like)"/>
    <property type="match status" value="1"/>
</dbReference>
<dbReference type="PANTHER" id="PTHR48055:SF26">
    <property type="entry name" value="TRANSFERASE, PROTEIN KINASE RLK-PELLE-URK-2 FAMILY"/>
    <property type="match status" value="1"/>
</dbReference>
<dbReference type="EMBL" id="JAUESC010000381">
    <property type="protein sequence ID" value="KAK0588932.1"/>
    <property type="molecule type" value="Genomic_DNA"/>
</dbReference>
<evidence type="ECO:0000313" key="4">
    <source>
        <dbReference type="Proteomes" id="UP001168877"/>
    </source>
</evidence>
<protein>
    <recommendedName>
        <fullName evidence="2">Protein kinase domain-containing protein</fullName>
    </recommendedName>
</protein>
<dbReference type="Gene3D" id="3.30.200.20">
    <property type="entry name" value="Phosphorylase Kinase, domain 1"/>
    <property type="match status" value="1"/>
</dbReference>
<dbReference type="SUPFAM" id="SSF53756">
    <property type="entry name" value="UDP-Glycosyltransferase/glycogen phosphorylase"/>
    <property type="match status" value="1"/>
</dbReference>
<name>A0AA39SDA5_ACESA</name>
<organism evidence="3 4">
    <name type="scientific">Acer saccharum</name>
    <name type="common">Sugar maple</name>
    <dbReference type="NCBI Taxonomy" id="4024"/>
    <lineage>
        <taxon>Eukaryota</taxon>
        <taxon>Viridiplantae</taxon>
        <taxon>Streptophyta</taxon>
        <taxon>Embryophyta</taxon>
        <taxon>Tracheophyta</taxon>
        <taxon>Spermatophyta</taxon>
        <taxon>Magnoliopsida</taxon>
        <taxon>eudicotyledons</taxon>
        <taxon>Gunneridae</taxon>
        <taxon>Pentapetalae</taxon>
        <taxon>rosids</taxon>
        <taxon>malvids</taxon>
        <taxon>Sapindales</taxon>
        <taxon>Sapindaceae</taxon>
        <taxon>Hippocastanoideae</taxon>
        <taxon>Acereae</taxon>
        <taxon>Acer</taxon>
    </lineage>
</organism>
<comment type="caution">
    <text evidence="3">The sequence shown here is derived from an EMBL/GenBank/DDBJ whole genome shotgun (WGS) entry which is preliminary data.</text>
</comment>
<gene>
    <name evidence="3" type="ORF">LWI29_007393</name>
</gene>
<evidence type="ECO:0000259" key="2">
    <source>
        <dbReference type="PROSITE" id="PS50011"/>
    </source>
</evidence>
<dbReference type="InterPro" id="IPR051564">
    <property type="entry name" value="LRR_receptor-like_kinase"/>
</dbReference>
<feature type="compositionally biased region" description="Polar residues" evidence="1">
    <location>
        <begin position="835"/>
        <end position="854"/>
    </location>
</feature>
<dbReference type="Proteomes" id="UP001168877">
    <property type="component" value="Unassembled WGS sequence"/>
</dbReference>
<dbReference type="InterPro" id="IPR008271">
    <property type="entry name" value="Ser/Thr_kinase_AS"/>
</dbReference>
<evidence type="ECO:0000313" key="3">
    <source>
        <dbReference type="EMBL" id="KAK0588932.1"/>
    </source>
</evidence>
<dbReference type="GO" id="GO:0016020">
    <property type="term" value="C:membrane"/>
    <property type="evidence" value="ECO:0007669"/>
    <property type="project" value="TreeGrafter"/>
</dbReference>
<sequence length="854" mass="94308">MKCEEQAIKENMGSTSIACDCSHHVILFPFMSKGHTIPLLHLAHLLLRLPRVAVTVFTTPANRPFISNFLVNTTASIIDLPFPENVSGIPPGIESTDKLPSMSLYVPLARATKLMQPDFERAVQDMPRVSFLVSDGFLWWTLESATKFGFPRFVFFGMNNYALCVSRSVGLNRTLLDGPKSDDELNTVTGFPWIKVTRNDFDPVFTDAEPKGPPLELFIDQVTAASNSYGMIVNSFYELEPVFVEHLNREAKPKAWCVGPLCLADPPRIQHRKPTWIEWLDQKLEQGSSVLYVAFGTQAEISLEQLKEISRLDSMGKLMLCSDNSLWLKFLCIFSVIIVVQELVLCQPSAEDCSLDFQHAPLSSNSNCDEGDWGGFLPKNCCGSAFQRYLYALGHRANQTGKIYLNSSEQSSCLDSLKILEGGVFGCGIEKLTSGPGGCSDYSVADVTNKLGVELRSLGGNCRFLSSDGEWNKTCGSCVRSWQGIRGPRSESSDQESIKNAADICRFAVMVTLTSRRINDGIFAQNVYKCLAQQNSYNAFRDVQLKDPGCPKFPIKGVYSATNNLDELNLIGEGTAGKVYKGTLSNNQPVAIKHIINDGNVETFVREVASLSHIRHPNLVALLGYCLREDEGFLIYELCPNGSLSNWLFGKDKVLSWIQRLHIAIDSARGLLFLHTYSEGCIVHRDIKPTNILLGPNFEAKLSDFGLSKVMDLGETYVSSEVRGTFGYVDPEYQSNRQVNSSGDVYSFGIVLLQILSGKKVINMNVNKPMTLDKMAKFLTRDGSTKELVDPKLEGEFSVEAFDLTLGLALSCTAVKQQRPSMEEVVSTLEKALDKSTTAKASTPGTSPNLPSTP</sequence>
<dbReference type="Gene3D" id="3.40.50.2000">
    <property type="entry name" value="Glycogen Phosphorylase B"/>
    <property type="match status" value="1"/>
</dbReference>
<dbReference type="Gene3D" id="1.10.510.10">
    <property type="entry name" value="Transferase(Phosphotransferase) domain 1"/>
    <property type="match status" value="1"/>
</dbReference>
<dbReference type="Pfam" id="PF00069">
    <property type="entry name" value="Pkinase"/>
    <property type="match status" value="1"/>
</dbReference>
<dbReference type="FunFam" id="1.10.510.10:FF:000530">
    <property type="entry name" value="probable receptor-like protein kinase At5g59700"/>
    <property type="match status" value="1"/>
</dbReference>
<dbReference type="InterPro" id="IPR011009">
    <property type="entry name" value="Kinase-like_dom_sf"/>
</dbReference>
<reference evidence="3" key="2">
    <citation type="submission" date="2023-06" db="EMBL/GenBank/DDBJ databases">
        <authorList>
            <person name="Swenson N.G."/>
            <person name="Wegrzyn J.L."/>
            <person name="Mcevoy S.L."/>
        </authorList>
    </citation>
    <scope>NUCLEOTIDE SEQUENCE</scope>
    <source>
        <strain evidence="3">NS2018</strain>
        <tissue evidence="3">Leaf</tissue>
    </source>
</reference>
<keyword evidence="4" id="KW-1185">Reference proteome</keyword>
<dbReference type="GO" id="GO:0004672">
    <property type="term" value="F:protein kinase activity"/>
    <property type="evidence" value="ECO:0007669"/>
    <property type="project" value="InterPro"/>
</dbReference>
<feature type="region of interest" description="Disordered" evidence="1">
    <location>
        <begin position="833"/>
        <end position="854"/>
    </location>
</feature>
<proteinExistence type="predicted"/>
<accession>A0AA39SDA5</accession>
<dbReference type="SMART" id="SM00220">
    <property type="entry name" value="S_TKc"/>
    <property type="match status" value="1"/>
</dbReference>
<evidence type="ECO:0000256" key="1">
    <source>
        <dbReference type="SAM" id="MobiDB-lite"/>
    </source>
</evidence>
<reference evidence="3" key="1">
    <citation type="journal article" date="2022" name="Plant J.">
        <title>Strategies of tolerance reflected in two North American maple genomes.</title>
        <authorList>
            <person name="McEvoy S.L."/>
            <person name="Sezen U.U."/>
            <person name="Trouern-Trend A."/>
            <person name="McMahon S.M."/>
            <person name="Schaberg P.G."/>
            <person name="Yang J."/>
            <person name="Wegrzyn J.L."/>
            <person name="Swenson N.G."/>
        </authorList>
    </citation>
    <scope>NUCLEOTIDE SEQUENCE</scope>
    <source>
        <strain evidence="3">NS2018</strain>
    </source>
</reference>
<dbReference type="PANTHER" id="PTHR48055">
    <property type="entry name" value="LEUCINE-RICH REPEAT RECEPTOR PROTEIN KINASE EMS1"/>
    <property type="match status" value="1"/>
</dbReference>
<dbReference type="PROSITE" id="PS00108">
    <property type="entry name" value="PROTEIN_KINASE_ST"/>
    <property type="match status" value="1"/>
</dbReference>
<dbReference type="InterPro" id="IPR000719">
    <property type="entry name" value="Prot_kinase_dom"/>
</dbReference>